<gene>
    <name evidence="2" type="ORF">KTN4_176</name>
</gene>
<accession>A0A192Y4V5</accession>
<dbReference type="Proteomes" id="UP000224336">
    <property type="component" value="Segment"/>
</dbReference>
<proteinExistence type="predicted"/>
<feature type="transmembrane region" description="Helical" evidence="1">
    <location>
        <begin position="16"/>
        <end position="35"/>
    </location>
</feature>
<keyword evidence="1" id="KW-0812">Transmembrane</keyword>
<keyword evidence="1" id="KW-1133">Transmembrane helix</keyword>
<sequence length="168" mass="19059">MFLLAGIRKIIGSVPLHIWLLLVILIGALIGIIYYKNSYETELVRSTDLIGKIKSYEAAEKVRIESDRISDKIQAELITKKKEIQKEQAQSRTEVIDEYISLSGRGYTPPVWPEVKAKTTNGESTTTEIKHETDTKKDNINKSINAIAKRMYEHYCAASRENTSCNPK</sequence>
<name>A0A192Y4V5_9CAUD</name>
<evidence type="ECO:0000313" key="3">
    <source>
        <dbReference type="Proteomes" id="UP000224336"/>
    </source>
</evidence>
<reference evidence="2 3" key="1">
    <citation type="journal article" date="2016" name="Sci. Rep.">
        <title>A proposed integrated approach for the preclinical evaluation of phage therapy in Pseudomonas infections.</title>
        <authorList>
            <person name="Danis-Wlodarczyk K."/>
            <person name="Vandenheuvel D."/>
            <person name="Jang H.B."/>
            <person name="Briers Y."/>
            <person name="Olszak T."/>
            <person name="Arabski M."/>
            <person name="Wasik S."/>
            <person name="Drabik M."/>
            <person name="Higgins G."/>
            <person name="Tyrrell J."/>
            <person name="Harvey B.J."/>
            <person name="Noben J.P."/>
            <person name="Lavigne R."/>
            <person name="Drulis-Kawa Z."/>
        </authorList>
    </citation>
    <scope>NUCLEOTIDE SEQUENCE [LARGE SCALE GENOMIC DNA]</scope>
</reference>
<protein>
    <submittedName>
        <fullName evidence="2">Structural protein</fullName>
    </submittedName>
</protein>
<evidence type="ECO:0000313" key="2">
    <source>
        <dbReference type="EMBL" id="ANM44934.1"/>
    </source>
</evidence>
<organism evidence="2 3">
    <name type="scientific">Pseudomonas phage KTN4</name>
    <dbReference type="NCBI Taxonomy" id="1862701"/>
    <lineage>
        <taxon>Viruses</taxon>
        <taxon>Duplodnaviria</taxon>
        <taxon>Heunggongvirae</taxon>
        <taxon>Uroviricota</taxon>
        <taxon>Caudoviricetes</taxon>
        <taxon>Chimalliviridae</taxon>
        <taxon>Phikzvirus</taxon>
        <taxon>Phikzvirus phiKZ</taxon>
    </lineage>
</organism>
<dbReference type="EMBL" id="KU521356">
    <property type="protein sequence ID" value="ANM44934.1"/>
    <property type="molecule type" value="Genomic_DNA"/>
</dbReference>
<keyword evidence="1" id="KW-0472">Membrane</keyword>
<evidence type="ECO:0000256" key="1">
    <source>
        <dbReference type="SAM" id="Phobius"/>
    </source>
</evidence>